<dbReference type="SMART" id="SM00470">
    <property type="entry name" value="ParB"/>
    <property type="match status" value="1"/>
</dbReference>
<keyword evidence="4" id="KW-1185">Reference proteome</keyword>
<dbReference type="InterPro" id="IPR050336">
    <property type="entry name" value="Chromosome_partition/occlusion"/>
</dbReference>
<dbReference type="Gene3D" id="3.90.1530.30">
    <property type="match status" value="1"/>
</dbReference>
<name>A0AA50HBB5_9HYPH</name>
<dbReference type="Gene3D" id="1.10.10.2830">
    <property type="match status" value="1"/>
</dbReference>
<dbReference type="NCBIfam" id="TIGR03454">
    <property type="entry name" value="partition_RepB"/>
    <property type="match status" value="1"/>
</dbReference>
<dbReference type="GO" id="GO:0007059">
    <property type="term" value="P:chromosome segregation"/>
    <property type="evidence" value="ECO:0007669"/>
    <property type="project" value="TreeGrafter"/>
</dbReference>
<dbReference type="EMBL" id="CP132305">
    <property type="protein sequence ID" value="WLS00850.1"/>
    <property type="molecule type" value="Genomic_DNA"/>
</dbReference>
<dbReference type="Pfam" id="PF02195">
    <property type="entry name" value="ParB_N"/>
    <property type="match status" value="1"/>
</dbReference>
<dbReference type="Proteomes" id="UP001234585">
    <property type="component" value="Plasmid unnamed3"/>
</dbReference>
<comment type="similarity">
    <text evidence="1">Belongs to the ParB family.</text>
</comment>
<keyword evidence="3" id="KW-0614">Plasmid</keyword>
<evidence type="ECO:0000256" key="1">
    <source>
        <dbReference type="ARBA" id="ARBA00006295"/>
    </source>
</evidence>
<dbReference type="InterPro" id="IPR011111">
    <property type="entry name" value="Plasmid_RepB"/>
</dbReference>
<reference evidence="3 4" key="1">
    <citation type="submission" date="2023-08" db="EMBL/GenBank/DDBJ databases">
        <title>Pathogen: clinical or host-associated sample.</title>
        <authorList>
            <person name="Hergert J."/>
            <person name="Casey R."/>
            <person name="Wagner J."/>
            <person name="Young E.L."/>
            <person name="Oakeson K.F."/>
        </authorList>
    </citation>
    <scope>NUCLEOTIDE SEQUENCE [LARGE SCALE GENOMIC DNA]</scope>
    <source>
        <strain evidence="3 4">1760953</strain>
        <plasmid evidence="3 4">unnamed3</plasmid>
    </source>
</reference>
<dbReference type="RefSeq" id="WP_242225073.1">
    <property type="nucleotide sequence ID" value="NZ_CP132305.1"/>
</dbReference>
<dbReference type="InterPro" id="IPR037972">
    <property type="entry name" value="RepB_N"/>
</dbReference>
<sequence>MKGRDILKSMVSAGQAAGEAPAVSVSQKPAGAVRAMNLSLNRLNDEAAAAKVLRDALASGDKVVELDPDLIENSFIQDRIPVELDPELEKLKTAIEESGQQVPILVRPHPTKVNCYQSVFGHRRRRVAKLLGRRVKAIVREMTDEEVILAQGQENGPRVDLSFIERALFARRMHEHGFDRDTIAKALSVDKPEISRLLQVADAVKPELILAVGPAFKVGRPRWLAFADGLKDTDAAKRVDKELTSAEFAKADSNARFERLWKALAGRSEKKTNAVQVLRGQKGLPLASIERGTRGTKITVTSEPFAAFLSDKLADLVAAFEREKI</sequence>
<dbReference type="InterPro" id="IPR017819">
    <property type="entry name" value="Plasmid_partition_RepB"/>
</dbReference>
<geneLocation type="plasmid" evidence="3 4">
    <name>unnamed3</name>
</geneLocation>
<dbReference type="PANTHER" id="PTHR33375:SF1">
    <property type="entry name" value="CHROMOSOME-PARTITIONING PROTEIN PARB-RELATED"/>
    <property type="match status" value="1"/>
</dbReference>
<dbReference type="Pfam" id="PF07506">
    <property type="entry name" value="RepB"/>
    <property type="match status" value="1"/>
</dbReference>
<dbReference type="SUPFAM" id="SSF110849">
    <property type="entry name" value="ParB/Sulfiredoxin"/>
    <property type="match status" value="1"/>
</dbReference>
<organism evidence="3 4">
    <name type="scientific">Shinella sumterensis</name>
    <dbReference type="NCBI Taxonomy" id="1967501"/>
    <lineage>
        <taxon>Bacteria</taxon>
        <taxon>Pseudomonadati</taxon>
        <taxon>Pseudomonadota</taxon>
        <taxon>Alphaproteobacteria</taxon>
        <taxon>Hyphomicrobiales</taxon>
        <taxon>Rhizobiaceae</taxon>
        <taxon>Shinella</taxon>
    </lineage>
</organism>
<protein>
    <submittedName>
        <fullName evidence="3">Plasmid partitioning protein RepB</fullName>
    </submittedName>
</protein>
<evidence type="ECO:0000259" key="2">
    <source>
        <dbReference type="SMART" id="SM00470"/>
    </source>
</evidence>
<dbReference type="InterPro" id="IPR004437">
    <property type="entry name" value="ParB/RepB/Spo0J"/>
</dbReference>
<dbReference type="NCBIfam" id="TIGR00180">
    <property type="entry name" value="parB_part"/>
    <property type="match status" value="1"/>
</dbReference>
<accession>A0AA50HBB5</accession>
<dbReference type="AlphaFoldDB" id="A0AA50HBB5"/>
<dbReference type="PANTHER" id="PTHR33375">
    <property type="entry name" value="CHROMOSOME-PARTITIONING PROTEIN PARB-RELATED"/>
    <property type="match status" value="1"/>
</dbReference>
<evidence type="ECO:0000313" key="4">
    <source>
        <dbReference type="Proteomes" id="UP001234585"/>
    </source>
</evidence>
<proteinExistence type="inferred from homology"/>
<dbReference type="InterPro" id="IPR036086">
    <property type="entry name" value="ParB/Sulfiredoxin_sf"/>
</dbReference>
<dbReference type="CDD" id="cd16405">
    <property type="entry name" value="RepB_like_N"/>
    <property type="match status" value="1"/>
</dbReference>
<evidence type="ECO:0000313" key="3">
    <source>
        <dbReference type="EMBL" id="WLS00850.1"/>
    </source>
</evidence>
<dbReference type="SUPFAM" id="SSF109709">
    <property type="entry name" value="KorB DNA-binding domain-like"/>
    <property type="match status" value="1"/>
</dbReference>
<dbReference type="GO" id="GO:0003677">
    <property type="term" value="F:DNA binding"/>
    <property type="evidence" value="ECO:0007669"/>
    <property type="project" value="InterPro"/>
</dbReference>
<gene>
    <name evidence="3" type="primary">repB</name>
    <name evidence="3" type="ORF">Q9313_26115</name>
</gene>
<dbReference type="InterPro" id="IPR003115">
    <property type="entry name" value="ParB_N"/>
</dbReference>
<dbReference type="GO" id="GO:0005694">
    <property type="term" value="C:chromosome"/>
    <property type="evidence" value="ECO:0007669"/>
    <property type="project" value="TreeGrafter"/>
</dbReference>
<feature type="domain" description="ParB-like N-terminal" evidence="2">
    <location>
        <begin position="64"/>
        <end position="156"/>
    </location>
</feature>